<accession>A0AC60A4Y8</accession>
<reference evidence="1" key="2">
    <citation type="submission" date="2025-03" db="EMBL/GenBank/DDBJ databases">
        <authorList>
            <consortium name="ELIXIR-Norway"/>
            <consortium name="Elixir Norway"/>
        </authorList>
    </citation>
    <scope>NUCLEOTIDE SEQUENCE</scope>
</reference>
<sequence length="102" mass="11147">MSSPLVTALLSAYSPSLPTHLVSSSVTYSPGPSPTPLPYIPMKPSKTGASPRLDITSIPSADSLPDSFCLGEFNQSHEMRAVLKEECFRGRQRRDRESILRV</sequence>
<dbReference type="Proteomes" id="UP001162501">
    <property type="component" value="Chromosome 8"/>
</dbReference>
<organism evidence="1 2">
    <name type="scientific">Rangifer tarandus platyrhynchus</name>
    <name type="common">Svalbard reindeer</name>
    <dbReference type="NCBI Taxonomy" id="3082113"/>
    <lineage>
        <taxon>Eukaryota</taxon>
        <taxon>Metazoa</taxon>
        <taxon>Chordata</taxon>
        <taxon>Craniata</taxon>
        <taxon>Vertebrata</taxon>
        <taxon>Euteleostomi</taxon>
        <taxon>Mammalia</taxon>
        <taxon>Eutheria</taxon>
        <taxon>Laurasiatheria</taxon>
        <taxon>Artiodactyla</taxon>
        <taxon>Ruminantia</taxon>
        <taxon>Pecora</taxon>
        <taxon>Cervidae</taxon>
        <taxon>Odocoileinae</taxon>
        <taxon>Rangifer</taxon>
    </lineage>
</organism>
<evidence type="ECO:0000313" key="1">
    <source>
        <dbReference type="EMBL" id="CAN0560134.1"/>
    </source>
</evidence>
<proteinExistence type="predicted"/>
<dbReference type="EMBL" id="OX596092">
    <property type="protein sequence ID" value="CAN0560134.1"/>
    <property type="molecule type" value="Genomic_DNA"/>
</dbReference>
<name>A0AC60A4Y8_RANTA</name>
<gene>
    <name evidence="1" type="ORF">MRATA1EN22A_LOCUS26969</name>
</gene>
<reference evidence="1" key="1">
    <citation type="submission" date="2023-05" db="EMBL/GenBank/DDBJ databases">
        <authorList>
            <consortium name="ELIXIR-Norway"/>
        </authorList>
    </citation>
    <scope>NUCLEOTIDE SEQUENCE</scope>
</reference>
<evidence type="ECO:0000313" key="2">
    <source>
        <dbReference type="Proteomes" id="UP001162501"/>
    </source>
</evidence>
<protein>
    <submittedName>
        <fullName evidence="1">Uncharacterized protein</fullName>
    </submittedName>
</protein>